<name>A0A7K1L496_9ACTN</name>
<evidence type="ECO:0000256" key="3">
    <source>
        <dbReference type="ARBA" id="ARBA00022525"/>
    </source>
</evidence>
<comment type="subcellular location">
    <subcellularLocation>
        <location evidence="1">Secreted</location>
    </subcellularLocation>
</comment>
<comment type="similarity">
    <text evidence="2">Belongs to the protease inhibitor I16 (SSI) family.</text>
</comment>
<keyword evidence="6" id="KW-1015">Disulfide bond</keyword>
<dbReference type="InterPro" id="IPR023549">
    <property type="entry name" value="Subtilisin_inhibitor"/>
</dbReference>
<dbReference type="InterPro" id="IPR036819">
    <property type="entry name" value="Subtilisin_inhibitor-like_sf"/>
</dbReference>
<keyword evidence="10" id="KW-1185">Reference proteome</keyword>
<evidence type="ECO:0000256" key="2">
    <source>
        <dbReference type="ARBA" id="ARBA00010472"/>
    </source>
</evidence>
<evidence type="ECO:0000256" key="6">
    <source>
        <dbReference type="ARBA" id="ARBA00023157"/>
    </source>
</evidence>
<keyword evidence="7" id="KW-0732">Signal</keyword>
<dbReference type="GO" id="GO:0004867">
    <property type="term" value="F:serine-type endopeptidase inhibitor activity"/>
    <property type="evidence" value="ECO:0007669"/>
    <property type="project" value="UniProtKB-KW"/>
</dbReference>
<feature type="domain" description="Subtilisin inhibitor" evidence="8">
    <location>
        <begin position="42"/>
        <end position="121"/>
    </location>
</feature>
<dbReference type="EMBL" id="WOFH01000007">
    <property type="protein sequence ID" value="MUN39264.1"/>
    <property type="molecule type" value="Genomic_DNA"/>
</dbReference>
<dbReference type="Gene3D" id="3.30.350.10">
    <property type="entry name" value="Subtilisin inhibitor-like"/>
    <property type="match status" value="1"/>
</dbReference>
<dbReference type="AlphaFoldDB" id="A0A7K1L496"/>
<evidence type="ECO:0000313" key="10">
    <source>
        <dbReference type="Proteomes" id="UP000432015"/>
    </source>
</evidence>
<dbReference type="SUPFAM" id="SSF55399">
    <property type="entry name" value="Subtilisin inhibitor"/>
    <property type="match status" value="1"/>
</dbReference>
<proteinExistence type="inferred from homology"/>
<keyword evidence="3" id="KW-0964">Secreted</keyword>
<keyword evidence="4" id="KW-0646">Protease inhibitor</keyword>
<evidence type="ECO:0000256" key="1">
    <source>
        <dbReference type="ARBA" id="ARBA00004613"/>
    </source>
</evidence>
<evidence type="ECO:0000259" key="8">
    <source>
        <dbReference type="Pfam" id="PF00720"/>
    </source>
</evidence>
<feature type="signal peptide" evidence="7">
    <location>
        <begin position="1"/>
        <end position="27"/>
    </location>
</feature>
<evidence type="ECO:0000256" key="7">
    <source>
        <dbReference type="SAM" id="SignalP"/>
    </source>
</evidence>
<protein>
    <recommendedName>
        <fullName evidence="8">Subtilisin inhibitor domain-containing protein</fullName>
    </recommendedName>
</protein>
<dbReference type="RefSeq" id="WP_156218403.1">
    <property type="nucleotide sequence ID" value="NZ_WOFH01000007.1"/>
</dbReference>
<sequence>MTRVTLRMVLGSALLVAGGAVAPAASAAAAPGPLTRITLSVVPEPGTRGDARRMVLTCDPAGPQPNAQQACDELDLAYGEVAQVPPQRDRWCFTDRAPVTASASGWWRGMSIRPFAKVISNDCFARIQYGHVFAF</sequence>
<dbReference type="Pfam" id="PF00720">
    <property type="entry name" value="SSI"/>
    <property type="match status" value="1"/>
</dbReference>
<dbReference type="GO" id="GO:0005576">
    <property type="term" value="C:extracellular region"/>
    <property type="evidence" value="ECO:0007669"/>
    <property type="project" value="UniProtKB-SubCell"/>
</dbReference>
<evidence type="ECO:0000313" key="9">
    <source>
        <dbReference type="EMBL" id="MUN39264.1"/>
    </source>
</evidence>
<reference evidence="9 10" key="1">
    <citation type="submission" date="2019-11" db="EMBL/GenBank/DDBJ databases">
        <authorList>
            <person name="Cao P."/>
        </authorList>
    </citation>
    <scope>NUCLEOTIDE SEQUENCE [LARGE SCALE GENOMIC DNA]</scope>
    <source>
        <strain evidence="9 10">NEAU-AAG5</strain>
    </source>
</reference>
<gene>
    <name evidence="9" type="ORF">GNZ18_22065</name>
</gene>
<dbReference type="Proteomes" id="UP000432015">
    <property type="component" value="Unassembled WGS sequence"/>
</dbReference>
<evidence type="ECO:0000256" key="5">
    <source>
        <dbReference type="ARBA" id="ARBA00022900"/>
    </source>
</evidence>
<comment type="caution">
    <text evidence="9">The sequence shown here is derived from an EMBL/GenBank/DDBJ whole genome shotgun (WGS) entry which is preliminary data.</text>
</comment>
<keyword evidence="5" id="KW-0722">Serine protease inhibitor</keyword>
<feature type="chain" id="PRO_5038634664" description="Subtilisin inhibitor domain-containing protein" evidence="7">
    <location>
        <begin position="28"/>
        <end position="135"/>
    </location>
</feature>
<organism evidence="9 10">
    <name type="scientific">Actinomadura litoris</name>
    <dbReference type="NCBI Taxonomy" id="2678616"/>
    <lineage>
        <taxon>Bacteria</taxon>
        <taxon>Bacillati</taxon>
        <taxon>Actinomycetota</taxon>
        <taxon>Actinomycetes</taxon>
        <taxon>Streptosporangiales</taxon>
        <taxon>Thermomonosporaceae</taxon>
        <taxon>Actinomadura</taxon>
    </lineage>
</organism>
<evidence type="ECO:0000256" key="4">
    <source>
        <dbReference type="ARBA" id="ARBA00022690"/>
    </source>
</evidence>
<accession>A0A7K1L496</accession>